<gene>
    <name evidence="2" type="ORF">E5288_WYG001595</name>
</gene>
<dbReference type="GO" id="GO:0031340">
    <property type="term" value="P:positive regulation of vesicle fusion"/>
    <property type="evidence" value="ECO:0007669"/>
    <property type="project" value="TreeGrafter"/>
</dbReference>
<proteinExistence type="predicted"/>
<dbReference type="SUPFAM" id="SSF49562">
    <property type="entry name" value="C2 domain (Calcium/lipid-binding domain, CaLB)"/>
    <property type="match status" value="1"/>
</dbReference>
<evidence type="ECO:0000259" key="1">
    <source>
        <dbReference type="PROSITE" id="PS50004"/>
    </source>
</evidence>
<name>A0A6B0RH98_9CETA</name>
<dbReference type="EMBL" id="VBQZ03000037">
    <property type="protein sequence ID" value="MXQ87404.1"/>
    <property type="molecule type" value="Genomic_DNA"/>
</dbReference>
<dbReference type="GO" id="GO:0072659">
    <property type="term" value="P:protein localization to plasma membrane"/>
    <property type="evidence" value="ECO:0007669"/>
    <property type="project" value="TreeGrafter"/>
</dbReference>
<dbReference type="Proteomes" id="UP000322234">
    <property type="component" value="Unassembled WGS sequence"/>
</dbReference>
<dbReference type="InterPro" id="IPR035892">
    <property type="entry name" value="C2_domain_sf"/>
</dbReference>
<dbReference type="GO" id="GO:0005544">
    <property type="term" value="F:calcium-dependent phospholipid binding"/>
    <property type="evidence" value="ECO:0007669"/>
    <property type="project" value="InterPro"/>
</dbReference>
<dbReference type="InterPro" id="IPR000008">
    <property type="entry name" value="C2_dom"/>
</dbReference>
<keyword evidence="3" id="KW-1185">Reference proteome</keyword>
<dbReference type="GO" id="GO:0065002">
    <property type="term" value="P:intracellular protein transmembrane transport"/>
    <property type="evidence" value="ECO:0007669"/>
    <property type="project" value="TreeGrafter"/>
</dbReference>
<dbReference type="Pfam" id="PF00168">
    <property type="entry name" value="C2"/>
    <property type="match status" value="1"/>
</dbReference>
<accession>A0A6B0RH98</accession>
<dbReference type="GO" id="GO:0005886">
    <property type="term" value="C:plasma membrane"/>
    <property type="evidence" value="ECO:0007669"/>
    <property type="project" value="TreeGrafter"/>
</dbReference>
<evidence type="ECO:0000313" key="2">
    <source>
        <dbReference type="EMBL" id="MXQ87404.1"/>
    </source>
</evidence>
<sequence length="111" mass="12893">MIYYRHRKLPKVDDEDLQDEPLQITVIDHDTYSANDAIGKVYIDIDPLLYSEAATVISGWFPIYDTIHVKRKYKILWTYIGQNAIRKGILIRVSVLYAIILTLHGDVTKDQ</sequence>
<dbReference type="PROSITE" id="PS50004">
    <property type="entry name" value="C2"/>
    <property type="match status" value="1"/>
</dbReference>
<organism evidence="2 3">
    <name type="scientific">Bos mutus</name>
    <name type="common">wild yak</name>
    <dbReference type="NCBI Taxonomy" id="72004"/>
    <lineage>
        <taxon>Eukaryota</taxon>
        <taxon>Metazoa</taxon>
        <taxon>Chordata</taxon>
        <taxon>Craniata</taxon>
        <taxon>Vertebrata</taxon>
        <taxon>Euteleostomi</taxon>
        <taxon>Mammalia</taxon>
        <taxon>Eutheria</taxon>
        <taxon>Laurasiatheria</taxon>
        <taxon>Artiodactyla</taxon>
        <taxon>Ruminantia</taxon>
        <taxon>Pecora</taxon>
        <taxon>Bovidae</taxon>
        <taxon>Bovinae</taxon>
        <taxon>Bos</taxon>
    </lineage>
</organism>
<evidence type="ECO:0000313" key="3">
    <source>
        <dbReference type="Proteomes" id="UP000322234"/>
    </source>
</evidence>
<dbReference type="GO" id="GO:0005509">
    <property type="term" value="F:calcium ion binding"/>
    <property type="evidence" value="ECO:0007669"/>
    <property type="project" value="TreeGrafter"/>
</dbReference>
<dbReference type="InterPro" id="IPR038983">
    <property type="entry name" value="C2CD5"/>
</dbReference>
<dbReference type="AlphaFoldDB" id="A0A6B0RH98"/>
<feature type="domain" description="C2" evidence="1">
    <location>
        <begin position="1"/>
        <end position="61"/>
    </location>
</feature>
<comment type="caution">
    <text evidence="2">The sequence shown here is derived from an EMBL/GenBank/DDBJ whole genome shotgun (WGS) entry which is preliminary data.</text>
</comment>
<protein>
    <recommendedName>
        <fullName evidence="1">C2 domain-containing protein</fullName>
    </recommendedName>
</protein>
<dbReference type="GO" id="GO:0090314">
    <property type="term" value="P:positive regulation of protein targeting to membrane"/>
    <property type="evidence" value="ECO:0007669"/>
    <property type="project" value="TreeGrafter"/>
</dbReference>
<dbReference type="GO" id="GO:0010828">
    <property type="term" value="P:positive regulation of D-glucose transmembrane transport"/>
    <property type="evidence" value="ECO:0007669"/>
    <property type="project" value="TreeGrafter"/>
</dbReference>
<reference evidence="2" key="1">
    <citation type="submission" date="2019-10" db="EMBL/GenBank/DDBJ databases">
        <title>The sequence and de novo assembly of the wild yak genome.</title>
        <authorList>
            <person name="Liu Y."/>
        </authorList>
    </citation>
    <scope>NUCLEOTIDE SEQUENCE [LARGE SCALE GENOMIC DNA]</scope>
    <source>
        <strain evidence="2">WY2019</strain>
    </source>
</reference>
<dbReference type="PANTHER" id="PTHR37412:SF2">
    <property type="entry name" value="C2 DOMAIN-CONTAINING PROTEIN 5"/>
    <property type="match status" value="1"/>
</dbReference>
<dbReference type="PANTHER" id="PTHR37412">
    <property type="entry name" value="C2 DOMAIN-CONTAINING PROTEIN 5"/>
    <property type="match status" value="1"/>
</dbReference>
<dbReference type="Gene3D" id="2.60.40.150">
    <property type="entry name" value="C2 domain"/>
    <property type="match status" value="1"/>
</dbReference>